<dbReference type="InterPro" id="IPR010920">
    <property type="entry name" value="LSM_dom_sf"/>
</dbReference>
<dbReference type="Proteomes" id="UP001595758">
    <property type="component" value="Unassembled WGS sequence"/>
</dbReference>
<dbReference type="Gene3D" id="1.10.287.1260">
    <property type="match status" value="1"/>
</dbReference>
<feature type="transmembrane region" description="Helical" evidence="5">
    <location>
        <begin position="184"/>
        <end position="201"/>
    </location>
</feature>
<keyword evidence="4 5" id="KW-0472">Membrane</keyword>
<dbReference type="Gene3D" id="2.30.30.60">
    <property type="match status" value="1"/>
</dbReference>
<evidence type="ECO:0000259" key="6">
    <source>
        <dbReference type="Pfam" id="PF00924"/>
    </source>
</evidence>
<evidence type="ECO:0000256" key="4">
    <source>
        <dbReference type="ARBA" id="ARBA00023136"/>
    </source>
</evidence>
<dbReference type="PANTHER" id="PTHR30566:SF25">
    <property type="entry name" value="INNER MEMBRANE PROTEIN"/>
    <property type="match status" value="1"/>
</dbReference>
<dbReference type="SUPFAM" id="SSF50182">
    <property type="entry name" value="Sm-like ribonucleoproteins"/>
    <property type="match status" value="1"/>
</dbReference>
<proteinExistence type="predicted"/>
<evidence type="ECO:0000313" key="8">
    <source>
        <dbReference type="Proteomes" id="UP001595758"/>
    </source>
</evidence>
<feature type="transmembrane region" description="Helical" evidence="5">
    <location>
        <begin position="53"/>
        <end position="74"/>
    </location>
</feature>
<evidence type="ECO:0000256" key="3">
    <source>
        <dbReference type="ARBA" id="ARBA00022989"/>
    </source>
</evidence>
<feature type="transmembrane region" description="Helical" evidence="5">
    <location>
        <begin position="207"/>
        <end position="226"/>
    </location>
</feature>
<accession>A0ABV8CBN7</accession>
<comment type="caution">
    <text evidence="7">The sequence shown here is derived from an EMBL/GenBank/DDBJ whole genome shotgun (WGS) entry which is preliminary data.</text>
</comment>
<dbReference type="RefSeq" id="WP_382340343.1">
    <property type="nucleotide sequence ID" value="NZ_JBHSAB010000001.1"/>
</dbReference>
<evidence type="ECO:0000256" key="5">
    <source>
        <dbReference type="SAM" id="Phobius"/>
    </source>
</evidence>
<evidence type="ECO:0000256" key="1">
    <source>
        <dbReference type="ARBA" id="ARBA00004370"/>
    </source>
</evidence>
<dbReference type="InterPro" id="IPR006685">
    <property type="entry name" value="MscS_channel_2nd"/>
</dbReference>
<comment type="subcellular location">
    <subcellularLocation>
        <location evidence="1">Membrane</location>
    </subcellularLocation>
</comment>
<dbReference type="Pfam" id="PF00924">
    <property type="entry name" value="MS_channel_2nd"/>
    <property type="match status" value="1"/>
</dbReference>
<evidence type="ECO:0000256" key="2">
    <source>
        <dbReference type="ARBA" id="ARBA00022692"/>
    </source>
</evidence>
<organism evidence="7 8">
    <name type="scientific">Legionella dresdenensis</name>
    <dbReference type="NCBI Taxonomy" id="450200"/>
    <lineage>
        <taxon>Bacteria</taxon>
        <taxon>Pseudomonadati</taxon>
        <taxon>Pseudomonadota</taxon>
        <taxon>Gammaproteobacteria</taxon>
        <taxon>Legionellales</taxon>
        <taxon>Legionellaceae</taxon>
        <taxon>Legionella</taxon>
    </lineage>
</organism>
<feature type="transmembrane region" description="Helical" evidence="5">
    <location>
        <begin position="137"/>
        <end position="163"/>
    </location>
</feature>
<keyword evidence="8" id="KW-1185">Reference proteome</keyword>
<dbReference type="InterPro" id="IPR023408">
    <property type="entry name" value="MscS_beta-dom_sf"/>
</dbReference>
<keyword evidence="2 5" id="KW-0812">Transmembrane</keyword>
<dbReference type="PANTHER" id="PTHR30566">
    <property type="entry name" value="YNAI-RELATED MECHANOSENSITIVE ION CHANNEL"/>
    <property type="match status" value="1"/>
</dbReference>
<dbReference type="EMBL" id="JBHSAB010000001">
    <property type="protein sequence ID" value="MFC3907720.1"/>
    <property type="molecule type" value="Genomic_DNA"/>
</dbReference>
<feature type="domain" description="Mechanosensitive ion channel MscS" evidence="6">
    <location>
        <begin position="229"/>
        <end position="295"/>
    </location>
</feature>
<evidence type="ECO:0000313" key="7">
    <source>
        <dbReference type="EMBL" id="MFC3907720.1"/>
    </source>
</evidence>
<reference evidence="8" key="1">
    <citation type="journal article" date="2019" name="Int. J. Syst. Evol. Microbiol.">
        <title>The Global Catalogue of Microorganisms (GCM) 10K type strain sequencing project: providing services to taxonomists for standard genome sequencing and annotation.</title>
        <authorList>
            <consortium name="The Broad Institute Genomics Platform"/>
            <consortium name="The Broad Institute Genome Sequencing Center for Infectious Disease"/>
            <person name="Wu L."/>
            <person name="Ma J."/>
        </authorList>
    </citation>
    <scope>NUCLEOTIDE SEQUENCE [LARGE SCALE GENOMIC DNA]</scope>
    <source>
        <strain evidence="8">CCUG 59858</strain>
    </source>
</reference>
<feature type="transmembrane region" description="Helical" evidence="5">
    <location>
        <begin position="12"/>
        <end position="33"/>
    </location>
</feature>
<protein>
    <submittedName>
        <fullName evidence="7">Mechanosensitive ion channel family protein</fullName>
    </submittedName>
</protein>
<name>A0ABV8CBN7_9GAMM</name>
<gene>
    <name evidence="7" type="ORF">ACFORL_01320</name>
</gene>
<sequence length="396" mass="45355">MVFKTSPALNNQAIKLILPPLMGLLIIISANYFYNNYLIYLYHFENKPRLNLLVNFVSWFGFALSIYWLFIRIINKSTNYLMRTSYFSHHEITNIILPFISTVIKTVLLLIIINAVLPYLGLPEELSFLLEKASGILIISAISWILFKLINIAEQLILHYYTAKTAGELTARKMYTQILILKRIAYALLVILTLGAILMLFDNVRALGASVLTTAGVIGLLLTFTAQRSLTSLFSGLEIALTQPIKIGDAVVVENEFGTVEEINFRHVIVKLWDWRRLVLPTNYFLEKSFQNWSREQSSNLIGVVYLYADYTLPVNELRNEFKNILQNTQLWDGNVSTIQVSDLKAEVMELRILCSAKSPSVAWDLRCEVREKLVNFIVKNYPECLPSVRQKMVNV</sequence>
<keyword evidence="3 5" id="KW-1133">Transmembrane helix</keyword>
<feature type="transmembrane region" description="Helical" evidence="5">
    <location>
        <begin position="95"/>
        <end position="117"/>
    </location>
</feature>